<dbReference type="RefSeq" id="WP_235312932.1">
    <property type="nucleotide sequence ID" value="NZ_JAKGAS010000006.1"/>
</dbReference>
<keyword evidence="2" id="KW-1185">Reference proteome</keyword>
<protein>
    <submittedName>
        <fullName evidence="1">Uncharacterized protein</fullName>
    </submittedName>
</protein>
<comment type="caution">
    <text evidence="1">The sequence shown here is derived from an EMBL/GenBank/DDBJ whole genome shotgun (WGS) entry which is preliminary data.</text>
</comment>
<accession>A0ABS9DA64</accession>
<dbReference type="Proteomes" id="UP001521137">
    <property type="component" value="Unassembled WGS sequence"/>
</dbReference>
<evidence type="ECO:0000313" key="1">
    <source>
        <dbReference type="EMBL" id="MCF2948892.1"/>
    </source>
</evidence>
<name>A0ABS9DA64_9ALTE</name>
<sequence length="569" mass="64834">MHTSQPQTLHLKRFLKTIFTVLMTTGVMSAAASSPLNQSTDSVTKMSKEQYLAKRSVLISKYSVQDKVFSALQGQVKPNDLTSSEHWKWRIDQYLYGQYPEFQSIYDAFTQGKTFQQIYNLPAEDLSSKNELSAKNPPALPKGYFTDNLQGNPHRGDHYVSNGKVHITYQGDLTDPYITSFDLKTHNWDGPYKAAESTLSKGGRKIDSHGRPIIEQDSKGHFHIVYGGHGGEREDGLNPLSIDTPHAGGRMLHAVSEKPNDISKFVLVNDISPFASYTKSFTMANGDIYLFTRAGTHKSPWVFYKMKSSEQHFQAPVIITWPTPQKDDPIKVDTFYITPLKISDTEIAISSLWHECNFLEYHDKTTYSRINAYYMKLDTTNDTFYNAQNEKLSLPITLASANKHTLAFDSTQREETPFGTVPLILENKTPALAYEARTKDYREWRMVALKNGQWQHSLPMPGTEQRIVRDHKKREIKQVQSLEVIDHSSAVVTYKNKQGHTVFATAKRVSDTQQIWQLDKTHLSLANSRIQIEAVRDNTNKTVAVVLNVKKGTAQRLYLWHDGQFHSKY</sequence>
<organism evidence="1 2">
    <name type="scientific">Paraglaciecola algarum</name>
    <dbReference type="NCBI Taxonomy" id="3050085"/>
    <lineage>
        <taxon>Bacteria</taxon>
        <taxon>Pseudomonadati</taxon>
        <taxon>Pseudomonadota</taxon>
        <taxon>Gammaproteobacteria</taxon>
        <taxon>Alteromonadales</taxon>
        <taxon>Alteromonadaceae</taxon>
        <taxon>Paraglaciecola</taxon>
    </lineage>
</organism>
<reference evidence="1 2" key="1">
    <citation type="submission" date="2022-01" db="EMBL/GenBank/DDBJ databases">
        <title>Paraglaciecola sp. G1-23.</title>
        <authorList>
            <person name="Jin M.S."/>
            <person name="Han D.M."/>
            <person name="Kim H.M."/>
            <person name="Jeon C.O."/>
        </authorList>
    </citation>
    <scope>NUCLEOTIDE SEQUENCE [LARGE SCALE GENOMIC DNA]</scope>
    <source>
        <strain evidence="1 2">G1-23</strain>
    </source>
</reference>
<evidence type="ECO:0000313" key="2">
    <source>
        <dbReference type="Proteomes" id="UP001521137"/>
    </source>
</evidence>
<gene>
    <name evidence="1" type="ORF">L0668_12295</name>
</gene>
<dbReference type="EMBL" id="JAKGAS010000006">
    <property type="protein sequence ID" value="MCF2948892.1"/>
    <property type="molecule type" value="Genomic_DNA"/>
</dbReference>
<proteinExistence type="predicted"/>